<dbReference type="AlphaFoldDB" id="A0A917K3Z6"/>
<name>A0A917K3Z6_9BACL</name>
<dbReference type="GO" id="GO:0016491">
    <property type="term" value="F:oxidoreductase activity"/>
    <property type="evidence" value="ECO:0007669"/>
    <property type="project" value="UniProtKB-KW"/>
</dbReference>
<dbReference type="SUPFAM" id="SSF51735">
    <property type="entry name" value="NAD(P)-binding Rossmann-fold domains"/>
    <property type="match status" value="1"/>
</dbReference>
<dbReference type="InterPro" id="IPR036291">
    <property type="entry name" value="NAD(P)-bd_dom_sf"/>
</dbReference>
<evidence type="ECO:0000256" key="3">
    <source>
        <dbReference type="ARBA" id="ARBA00023002"/>
    </source>
</evidence>
<evidence type="ECO:0000256" key="4">
    <source>
        <dbReference type="RuleBase" id="RU361277"/>
    </source>
</evidence>
<evidence type="ECO:0000313" key="7">
    <source>
        <dbReference type="Proteomes" id="UP000637695"/>
    </source>
</evidence>
<dbReference type="PANTHER" id="PTHR43401">
    <property type="entry name" value="L-THREONINE 3-DEHYDROGENASE"/>
    <property type="match status" value="1"/>
</dbReference>
<accession>A0A917K3Z6</accession>
<dbReference type="Gene3D" id="3.90.180.10">
    <property type="entry name" value="Medium-chain alcohol dehydrogenases, catalytic domain"/>
    <property type="match status" value="1"/>
</dbReference>
<keyword evidence="1 4" id="KW-0479">Metal-binding</keyword>
<evidence type="ECO:0000256" key="2">
    <source>
        <dbReference type="ARBA" id="ARBA00022833"/>
    </source>
</evidence>
<comment type="similarity">
    <text evidence="4">Belongs to the zinc-containing alcohol dehydrogenase family.</text>
</comment>
<dbReference type="Proteomes" id="UP000637695">
    <property type="component" value="Unassembled WGS sequence"/>
</dbReference>
<comment type="cofactor">
    <cofactor evidence="4">
        <name>Zn(2+)</name>
        <dbReference type="ChEBI" id="CHEBI:29105"/>
    </cofactor>
</comment>
<dbReference type="InterPro" id="IPR050129">
    <property type="entry name" value="Zn_alcohol_dh"/>
</dbReference>
<evidence type="ECO:0000256" key="1">
    <source>
        <dbReference type="ARBA" id="ARBA00022723"/>
    </source>
</evidence>
<dbReference type="Pfam" id="PF00107">
    <property type="entry name" value="ADH_zinc_N"/>
    <property type="match status" value="1"/>
</dbReference>
<reference evidence="6" key="2">
    <citation type="submission" date="2020-09" db="EMBL/GenBank/DDBJ databases">
        <authorList>
            <person name="Sun Q."/>
            <person name="Ohkuma M."/>
        </authorList>
    </citation>
    <scope>NUCLEOTIDE SEQUENCE</scope>
    <source>
        <strain evidence="6">JCM 18487</strain>
    </source>
</reference>
<dbReference type="InterPro" id="IPR020843">
    <property type="entry name" value="ER"/>
</dbReference>
<keyword evidence="2 4" id="KW-0862">Zinc</keyword>
<dbReference type="CDD" id="cd08239">
    <property type="entry name" value="THR_DH_like"/>
    <property type="match status" value="1"/>
</dbReference>
<keyword evidence="7" id="KW-1185">Reference proteome</keyword>
<dbReference type="PROSITE" id="PS00059">
    <property type="entry name" value="ADH_ZINC"/>
    <property type="match status" value="1"/>
</dbReference>
<protein>
    <submittedName>
        <fullName evidence="6">Alcohol dehydrogenase</fullName>
    </submittedName>
</protein>
<dbReference type="SUPFAM" id="SSF50129">
    <property type="entry name" value="GroES-like"/>
    <property type="match status" value="1"/>
</dbReference>
<comment type="caution">
    <text evidence="6">The sequence shown here is derived from an EMBL/GenBank/DDBJ whole genome shotgun (WGS) entry which is preliminary data.</text>
</comment>
<feature type="domain" description="Enoyl reductase (ER)" evidence="5">
    <location>
        <begin position="8"/>
        <end position="340"/>
    </location>
</feature>
<dbReference type="GO" id="GO:0008270">
    <property type="term" value="F:zinc ion binding"/>
    <property type="evidence" value="ECO:0007669"/>
    <property type="project" value="InterPro"/>
</dbReference>
<dbReference type="Pfam" id="PF08240">
    <property type="entry name" value="ADH_N"/>
    <property type="match status" value="1"/>
</dbReference>
<keyword evidence="3" id="KW-0560">Oxidoreductase</keyword>
<dbReference type="RefSeq" id="WP_188881031.1">
    <property type="nucleotide sequence ID" value="NZ_BMOY01000005.1"/>
</dbReference>
<dbReference type="InterPro" id="IPR011032">
    <property type="entry name" value="GroES-like_sf"/>
</dbReference>
<organism evidence="6 7">
    <name type="scientific">Alicyclobacillus cellulosilyticus</name>
    <dbReference type="NCBI Taxonomy" id="1003997"/>
    <lineage>
        <taxon>Bacteria</taxon>
        <taxon>Bacillati</taxon>
        <taxon>Bacillota</taxon>
        <taxon>Bacilli</taxon>
        <taxon>Bacillales</taxon>
        <taxon>Alicyclobacillaceae</taxon>
        <taxon>Alicyclobacillus</taxon>
    </lineage>
</organism>
<dbReference type="PANTHER" id="PTHR43401:SF5">
    <property type="entry name" value="ALCOHOL DEHYDROGENASE-RELATED"/>
    <property type="match status" value="1"/>
</dbReference>
<dbReference type="SMART" id="SM00829">
    <property type="entry name" value="PKS_ER"/>
    <property type="match status" value="1"/>
</dbReference>
<proteinExistence type="inferred from homology"/>
<dbReference type="InterPro" id="IPR013154">
    <property type="entry name" value="ADH-like_N"/>
</dbReference>
<dbReference type="EMBL" id="BMOY01000005">
    <property type="protein sequence ID" value="GGI99141.1"/>
    <property type="molecule type" value="Genomic_DNA"/>
</dbReference>
<dbReference type="InterPro" id="IPR013149">
    <property type="entry name" value="ADH-like_C"/>
</dbReference>
<gene>
    <name evidence="6" type="primary">yphC</name>
    <name evidence="6" type="ORF">GCM10010885_05790</name>
</gene>
<reference evidence="6" key="1">
    <citation type="journal article" date="2014" name="Int. J. Syst. Evol. Microbiol.">
        <title>Complete genome sequence of Corynebacterium casei LMG S-19264T (=DSM 44701T), isolated from a smear-ripened cheese.</title>
        <authorList>
            <consortium name="US DOE Joint Genome Institute (JGI-PGF)"/>
            <person name="Walter F."/>
            <person name="Albersmeier A."/>
            <person name="Kalinowski J."/>
            <person name="Ruckert C."/>
        </authorList>
    </citation>
    <scope>NUCLEOTIDE SEQUENCE</scope>
    <source>
        <strain evidence="6">JCM 18487</strain>
    </source>
</reference>
<dbReference type="InterPro" id="IPR002328">
    <property type="entry name" value="ADH_Zn_CS"/>
</dbReference>
<sequence length="343" mass="36972">MYGVVLPGHERVEIREFDVPQPGVGQVLVKMKASGLCGSDLRAIYREHVGVGAERYQNVIAGHEPSGQIEEVGPGVTGFRRGDRVIVYHIAGCGYCRECRRGHMISCSSPERAAYGWQRDGGHADYLLAEARTLIRLPDELSYVDGALIACGFGTAYQGVLRAGISGRDRVLVVGLGPLGLAAVMLSMASGAEVIAVDLVPERLALARRIGAQHTLPADGQTLEQIMALTRGKGTEVAIDCSGSPQGRLLCLQAARERGRVVYLGEGGTVTFEPSPLLLHKRLTLYGSWVCGLAEMEELAEHLVRKGLHPEDIVTHRFALTEADQAYKTFASGKCGKVVLTWD</sequence>
<evidence type="ECO:0000313" key="6">
    <source>
        <dbReference type="EMBL" id="GGI99141.1"/>
    </source>
</evidence>
<evidence type="ECO:0000259" key="5">
    <source>
        <dbReference type="SMART" id="SM00829"/>
    </source>
</evidence>